<proteinExistence type="inferred from homology"/>
<accession>A0AAP3E2H0</accession>
<sequence length="339" mass="37232">MINNYYIERTAQAVFTVFAVVTMTFGMIRLMPGGPVSYIRSQLVQQQGNQVDMEQVNALVEVYTNVAPDEPLYIQYIDYMAALLQGDLGVSMFYNDPVTEILASAAPWTVFVMSISLVLTFGLGITLGAVMAYIEGSRFDVSTTLVSIFLNSIPYYVMAIILVYVLGYQFNWFPTGGRISSDVATGMNLAFLQSAFYHAALPIASLVITGFGIQALAMRGNSIRVLGEDYIRVARLRGLPPHDIALRYVGRNAILPMYTGMMIAIGFMFGGSVILEEIFAYPGIGYYMFRGIMARDYPLMMGAFLIITIAVVVGIYVADLTYGKLDPRAGSGGGNREAY</sequence>
<gene>
    <name evidence="8" type="ORF">OB955_21740</name>
    <name evidence="7" type="ORF">OB960_14460</name>
</gene>
<feature type="transmembrane region" description="Helical" evidence="5">
    <location>
        <begin position="257"/>
        <end position="279"/>
    </location>
</feature>
<dbReference type="PANTHER" id="PTHR43376:SF1">
    <property type="entry name" value="OLIGOPEPTIDE TRANSPORT SYSTEM PERMEASE PROTEIN"/>
    <property type="match status" value="1"/>
</dbReference>
<dbReference type="InterPro" id="IPR035906">
    <property type="entry name" value="MetI-like_sf"/>
</dbReference>
<comment type="similarity">
    <text evidence="5">Belongs to the binding-protein-dependent transport system permease family.</text>
</comment>
<dbReference type="Gene3D" id="1.10.3720.10">
    <property type="entry name" value="MetI-like"/>
    <property type="match status" value="1"/>
</dbReference>
<comment type="subcellular location">
    <subcellularLocation>
        <location evidence="5">Cell membrane</location>
        <topology evidence="5">Multi-pass membrane protein</topology>
    </subcellularLocation>
    <subcellularLocation>
        <location evidence="1">Membrane</location>
        <topology evidence="1">Multi-pass membrane protein</topology>
    </subcellularLocation>
</comment>
<evidence type="ECO:0000256" key="3">
    <source>
        <dbReference type="ARBA" id="ARBA00022989"/>
    </source>
</evidence>
<protein>
    <submittedName>
        <fullName evidence="7">ABC transporter permease</fullName>
    </submittedName>
</protein>
<dbReference type="PROSITE" id="PS50928">
    <property type="entry name" value="ABC_TM1"/>
    <property type="match status" value="1"/>
</dbReference>
<keyword evidence="2 5" id="KW-0812">Transmembrane</keyword>
<feature type="transmembrane region" description="Helical" evidence="5">
    <location>
        <begin position="12"/>
        <end position="31"/>
    </location>
</feature>
<evidence type="ECO:0000256" key="2">
    <source>
        <dbReference type="ARBA" id="ARBA00022692"/>
    </source>
</evidence>
<evidence type="ECO:0000256" key="1">
    <source>
        <dbReference type="ARBA" id="ARBA00004141"/>
    </source>
</evidence>
<dbReference type="GO" id="GO:0005886">
    <property type="term" value="C:plasma membrane"/>
    <property type="evidence" value="ECO:0007669"/>
    <property type="project" value="UniProtKB-SubCell"/>
</dbReference>
<feature type="transmembrane region" description="Helical" evidence="5">
    <location>
        <begin position="195"/>
        <end position="217"/>
    </location>
</feature>
<evidence type="ECO:0000313" key="8">
    <source>
        <dbReference type="EMBL" id="MCU4975329.1"/>
    </source>
</evidence>
<dbReference type="AlphaFoldDB" id="A0AAP3E2H0"/>
<keyword evidence="9" id="KW-1185">Reference proteome</keyword>
<feature type="transmembrane region" description="Helical" evidence="5">
    <location>
        <begin position="145"/>
        <end position="166"/>
    </location>
</feature>
<dbReference type="Proteomes" id="UP001321018">
    <property type="component" value="Unassembled WGS sequence"/>
</dbReference>
<keyword evidence="5" id="KW-0813">Transport</keyword>
<dbReference type="EMBL" id="JAOPKA010000009">
    <property type="protein sequence ID" value="MCU4742598.1"/>
    <property type="molecule type" value="Genomic_DNA"/>
</dbReference>
<dbReference type="Pfam" id="PF00528">
    <property type="entry name" value="BPD_transp_1"/>
    <property type="match status" value="1"/>
</dbReference>
<comment type="caution">
    <text evidence="7">The sequence shown here is derived from an EMBL/GenBank/DDBJ whole genome shotgun (WGS) entry which is preliminary data.</text>
</comment>
<dbReference type="Proteomes" id="UP001320972">
    <property type="component" value="Unassembled WGS sequence"/>
</dbReference>
<name>A0AAP3E2H0_9EURY</name>
<feature type="transmembrane region" description="Helical" evidence="5">
    <location>
        <begin position="108"/>
        <end position="133"/>
    </location>
</feature>
<organism evidence="7 10">
    <name type="scientific">Natronoglomus mannanivorans</name>
    <dbReference type="NCBI Taxonomy" id="2979990"/>
    <lineage>
        <taxon>Archaea</taxon>
        <taxon>Methanobacteriati</taxon>
        <taxon>Methanobacteriota</taxon>
        <taxon>Stenosarchaea group</taxon>
        <taxon>Halobacteria</taxon>
        <taxon>Halobacteriales</taxon>
        <taxon>Natrialbaceae</taxon>
        <taxon>Natronoglomus</taxon>
    </lineage>
</organism>
<evidence type="ECO:0000313" key="7">
    <source>
        <dbReference type="EMBL" id="MCU4742598.1"/>
    </source>
</evidence>
<evidence type="ECO:0000256" key="5">
    <source>
        <dbReference type="RuleBase" id="RU363032"/>
    </source>
</evidence>
<dbReference type="InterPro" id="IPR000515">
    <property type="entry name" value="MetI-like"/>
</dbReference>
<dbReference type="EMBL" id="JAOPKB010000017">
    <property type="protein sequence ID" value="MCU4975329.1"/>
    <property type="molecule type" value="Genomic_DNA"/>
</dbReference>
<feature type="transmembrane region" description="Helical" evidence="5">
    <location>
        <begin position="299"/>
        <end position="318"/>
    </location>
</feature>
<dbReference type="GO" id="GO:0055085">
    <property type="term" value="P:transmembrane transport"/>
    <property type="evidence" value="ECO:0007669"/>
    <property type="project" value="InterPro"/>
</dbReference>
<feature type="domain" description="ABC transmembrane type-1" evidence="6">
    <location>
        <begin position="106"/>
        <end position="318"/>
    </location>
</feature>
<evidence type="ECO:0000313" key="10">
    <source>
        <dbReference type="Proteomes" id="UP001321018"/>
    </source>
</evidence>
<evidence type="ECO:0000313" key="9">
    <source>
        <dbReference type="Proteomes" id="UP001320972"/>
    </source>
</evidence>
<dbReference type="RefSeq" id="WP_338004422.1">
    <property type="nucleotide sequence ID" value="NZ_JAOPKA010000009.1"/>
</dbReference>
<evidence type="ECO:0000259" key="6">
    <source>
        <dbReference type="PROSITE" id="PS50928"/>
    </source>
</evidence>
<keyword evidence="3 5" id="KW-1133">Transmembrane helix</keyword>
<dbReference type="SUPFAM" id="SSF161098">
    <property type="entry name" value="MetI-like"/>
    <property type="match status" value="1"/>
</dbReference>
<evidence type="ECO:0000256" key="4">
    <source>
        <dbReference type="ARBA" id="ARBA00023136"/>
    </source>
</evidence>
<dbReference type="CDD" id="cd06261">
    <property type="entry name" value="TM_PBP2"/>
    <property type="match status" value="1"/>
</dbReference>
<reference evidence="7 9" key="1">
    <citation type="submission" date="2022-09" db="EMBL/GenBank/DDBJ databases">
        <title>Enrichment on poylsaccharides allowed isolation of novel metabolic and taxonomic groups of Haloarchaea.</title>
        <authorList>
            <person name="Sorokin D.Y."/>
            <person name="Elcheninov A.G."/>
            <person name="Khizhniak T.V."/>
            <person name="Kolganova T.V."/>
            <person name="Kublanov I.V."/>
        </authorList>
    </citation>
    <scope>NUCLEOTIDE SEQUENCE</scope>
    <source>
        <strain evidence="8 9">AArc-m2/3/4</strain>
        <strain evidence="7">AArc-xg1-1</strain>
    </source>
</reference>
<keyword evidence="4 5" id="KW-0472">Membrane</keyword>
<dbReference type="PANTHER" id="PTHR43376">
    <property type="entry name" value="OLIGOPEPTIDE TRANSPORT SYSTEM PERMEASE PROTEIN"/>
    <property type="match status" value="1"/>
</dbReference>